<dbReference type="Pfam" id="PF21599">
    <property type="entry name" value="ZSWIM3_N"/>
    <property type="match status" value="1"/>
</dbReference>
<evidence type="ECO:0000259" key="2">
    <source>
        <dbReference type="Pfam" id="PF21599"/>
    </source>
</evidence>
<dbReference type="PANTHER" id="PTHR47086:SF4">
    <property type="entry name" value="BTB DOMAIN-CONTAINING PROTEIN"/>
    <property type="match status" value="1"/>
</dbReference>
<dbReference type="InterPro" id="IPR048325">
    <property type="entry name" value="ZSWIM3_N"/>
</dbReference>
<dbReference type="EMBL" id="UYYF01004356">
    <property type="protein sequence ID" value="VDN02956.1"/>
    <property type="molecule type" value="Genomic_DNA"/>
</dbReference>
<feature type="region of interest" description="Disordered" evidence="1">
    <location>
        <begin position="135"/>
        <end position="175"/>
    </location>
</feature>
<keyword evidence="4" id="KW-1185">Reference proteome</keyword>
<name>A0A0N5CZ00_THECL</name>
<reference evidence="5" key="1">
    <citation type="submission" date="2017-02" db="UniProtKB">
        <authorList>
            <consortium name="WormBaseParasite"/>
        </authorList>
    </citation>
    <scope>IDENTIFICATION</scope>
</reference>
<reference evidence="3 4" key="2">
    <citation type="submission" date="2018-11" db="EMBL/GenBank/DDBJ databases">
        <authorList>
            <consortium name="Pathogen Informatics"/>
        </authorList>
    </citation>
    <scope>NUCLEOTIDE SEQUENCE [LARGE SCALE GENOMIC DNA]</scope>
</reference>
<protein>
    <submittedName>
        <fullName evidence="5">FLYWCH-type domain-containing protein</fullName>
    </submittedName>
</protein>
<gene>
    <name evidence="3" type="ORF">TCLT_LOCUS5685</name>
</gene>
<evidence type="ECO:0000256" key="1">
    <source>
        <dbReference type="SAM" id="MobiDB-lite"/>
    </source>
</evidence>
<organism evidence="5">
    <name type="scientific">Thelazia callipaeda</name>
    <name type="common">Oriental eyeworm</name>
    <name type="synonym">Parasitic nematode</name>
    <dbReference type="NCBI Taxonomy" id="103827"/>
    <lineage>
        <taxon>Eukaryota</taxon>
        <taxon>Metazoa</taxon>
        <taxon>Ecdysozoa</taxon>
        <taxon>Nematoda</taxon>
        <taxon>Chromadorea</taxon>
        <taxon>Rhabditida</taxon>
        <taxon>Spirurina</taxon>
        <taxon>Spiruromorpha</taxon>
        <taxon>Thelazioidea</taxon>
        <taxon>Thelaziidae</taxon>
        <taxon>Thelazia</taxon>
    </lineage>
</organism>
<evidence type="ECO:0000313" key="4">
    <source>
        <dbReference type="Proteomes" id="UP000276776"/>
    </source>
</evidence>
<dbReference type="Proteomes" id="UP000276776">
    <property type="component" value="Unassembled WGS sequence"/>
</dbReference>
<feature type="domain" description="ZSWIM3 N-terminal" evidence="2">
    <location>
        <begin position="5"/>
        <end position="110"/>
    </location>
</feature>
<feature type="compositionally biased region" description="Low complexity" evidence="1">
    <location>
        <begin position="140"/>
        <end position="149"/>
    </location>
</feature>
<sequence length="333" mass="37830">MKIRSGASFSSIQEFLTFFEAYKIVNFAPFRVGNSELLKQKDESVEFVNRFKYKYVNYHCARYGPIRCRGRNIRRYRSYFALHCDAVLRLRLSRDTLTLRITTFRDEHSHAQNEEKYLRVVGRRKRGELKYRLESKTENAEAATTSAAIKKSKADKVNNSAATRKNETGEDSTPVPIKRRRTKQMIDSDLDTTGVIDSNVSPENLNIKDSEEANKNASVTDQKSNISNKVAINLNISDSARESEVTSITAEGGDSGTVVDSTTNELTARNDQNGSSVVTDNPIAAVTNDQNPFVLGFVNAVHYNLFYQHMMNAQFNYMFYVTPYAVYQNQLNE</sequence>
<dbReference type="WBParaSite" id="TCLT_0000569601-mRNA-1">
    <property type="protein sequence ID" value="TCLT_0000569601-mRNA-1"/>
    <property type="gene ID" value="TCLT_0000569601"/>
</dbReference>
<dbReference type="PANTHER" id="PTHR47086">
    <property type="entry name" value="BTB DOMAIN-CONTAINING PROTEIN"/>
    <property type="match status" value="1"/>
</dbReference>
<dbReference type="OrthoDB" id="5915810at2759"/>
<proteinExistence type="predicted"/>
<dbReference type="STRING" id="103827.A0A0N5CZ00"/>
<evidence type="ECO:0000313" key="3">
    <source>
        <dbReference type="EMBL" id="VDN02956.1"/>
    </source>
</evidence>
<evidence type="ECO:0000313" key="5">
    <source>
        <dbReference type="WBParaSite" id="TCLT_0000569601-mRNA-1"/>
    </source>
</evidence>
<dbReference type="AlphaFoldDB" id="A0A0N5CZ00"/>
<accession>A0A0N5CZ00</accession>
<dbReference type="InterPro" id="IPR040854">
    <property type="entry name" value="ZSWIM9"/>
</dbReference>